<dbReference type="GO" id="GO:0004075">
    <property type="term" value="F:biotin carboxylase activity"/>
    <property type="evidence" value="ECO:0007669"/>
    <property type="project" value="UniProtKB-EC"/>
</dbReference>
<dbReference type="AlphaFoldDB" id="A0A075ZGB8"/>
<dbReference type="EMBL" id="CSAE01000042">
    <property type="protein sequence ID" value="COV14985.1"/>
    <property type="molecule type" value="Genomic_DNA"/>
</dbReference>
<reference evidence="5" key="2">
    <citation type="submission" date="2015-03" db="EMBL/GenBank/DDBJ databases">
        <authorList>
            <person name="Murphy D."/>
        </authorList>
    </citation>
    <scope>NUCLEOTIDE SEQUENCE [LARGE SCALE GENOMIC DNA]</scope>
    <source>
        <strain evidence="5">K00500041</strain>
    </source>
</reference>
<dbReference type="Proteomes" id="UP000045842">
    <property type="component" value="Unassembled WGS sequence"/>
</dbReference>
<evidence type="ECO:0000313" key="5">
    <source>
        <dbReference type="EMBL" id="COV14985.1"/>
    </source>
</evidence>
<evidence type="ECO:0000313" key="7">
    <source>
        <dbReference type="Proteomes" id="UP000038802"/>
    </source>
</evidence>
<keyword evidence="2" id="KW-0092">Biotin</keyword>
<dbReference type="STRING" id="115862.BBG46_13110"/>
<dbReference type="PANTHER" id="PTHR45266:SF3">
    <property type="entry name" value="OXALOACETATE DECARBOXYLASE ALPHA CHAIN"/>
    <property type="match status" value="1"/>
</dbReference>
<comment type="catalytic activity">
    <reaction evidence="3">
        <text>N(6)-biotinyl-L-lysyl-[protein] + hydrogencarbonate + ATP = N(6)-carboxybiotinyl-L-lysyl-[protein] + ADP + phosphate + H(+)</text>
        <dbReference type="Rhea" id="RHEA:13501"/>
        <dbReference type="Rhea" id="RHEA-COMP:10505"/>
        <dbReference type="Rhea" id="RHEA-COMP:10506"/>
        <dbReference type="ChEBI" id="CHEBI:15378"/>
        <dbReference type="ChEBI" id="CHEBI:17544"/>
        <dbReference type="ChEBI" id="CHEBI:30616"/>
        <dbReference type="ChEBI" id="CHEBI:43474"/>
        <dbReference type="ChEBI" id="CHEBI:83144"/>
        <dbReference type="ChEBI" id="CHEBI:83145"/>
        <dbReference type="ChEBI" id="CHEBI:456216"/>
        <dbReference type="EC" id="6.3.4.14"/>
    </reaction>
    <physiologicalReaction direction="left-to-right" evidence="3">
        <dbReference type="Rhea" id="RHEA:13502"/>
    </physiologicalReaction>
</comment>
<dbReference type="Proteomes" id="UP000038802">
    <property type="component" value="Unassembled WGS sequence"/>
</dbReference>
<sequence>MWGPPESAQVQVGDGEIDCASVQVTREQMSVTISGLRRDYRWAEADRHLWIADERGTWHLREAEEHKIHRAVGARPAEVVSPMPGSVIAVQVESGSQISAGDVVVVVEAMKMEHSLEAPVSGRVQVLVSVGDQVKVEQVLARIKD</sequence>
<dbReference type="InterPro" id="IPR000089">
    <property type="entry name" value="Biotin_lipoyl"/>
</dbReference>
<dbReference type="CDD" id="cd06850">
    <property type="entry name" value="biotinyl_domain"/>
    <property type="match status" value="1"/>
</dbReference>
<evidence type="ECO:0000259" key="4">
    <source>
        <dbReference type="PROSITE" id="PS50968"/>
    </source>
</evidence>
<protein>
    <recommendedName>
        <fullName evidence="1">biotin carboxylase</fullName>
        <ecNumber evidence="1">6.3.4.14</ecNumber>
    </recommendedName>
</protein>
<dbReference type="PROSITE" id="PS00188">
    <property type="entry name" value="BIOTIN"/>
    <property type="match status" value="1"/>
</dbReference>
<evidence type="ECO:0000256" key="3">
    <source>
        <dbReference type="ARBA" id="ARBA00048501"/>
    </source>
</evidence>
<evidence type="ECO:0000256" key="2">
    <source>
        <dbReference type="ARBA" id="ARBA00023267"/>
    </source>
</evidence>
<evidence type="ECO:0000313" key="6">
    <source>
        <dbReference type="EMBL" id="COV28871.1"/>
    </source>
</evidence>
<dbReference type="SUPFAM" id="SSF51230">
    <property type="entry name" value="Single hybrid motif"/>
    <property type="match status" value="1"/>
</dbReference>
<dbReference type="InterPro" id="IPR001882">
    <property type="entry name" value="Biotin_BS"/>
</dbReference>
<dbReference type="Gene3D" id="2.40.50.100">
    <property type="match status" value="1"/>
</dbReference>
<dbReference type="PANTHER" id="PTHR45266">
    <property type="entry name" value="OXALOACETATE DECARBOXYLASE ALPHA CHAIN"/>
    <property type="match status" value="1"/>
</dbReference>
<reference evidence="7 8" key="1">
    <citation type="submission" date="2015-03" db="EMBL/GenBank/DDBJ databases">
        <authorList>
            <consortium name="Pathogen Informatics"/>
        </authorList>
    </citation>
    <scope>NUCLEOTIDE SEQUENCE [LARGE SCALE GENOMIC DNA]</scope>
    <source>
        <strain evidence="6 8">G09801536</strain>
        <strain evidence="7">K00500041</strain>
    </source>
</reference>
<organism evidence="5 7">
    <name type="scientific">Mycobacterium tuberculosis</name>
    <dbReference type="NCBI Taxonomy" id="1773"/>
    <lineage>
        <taxon>Bacteria</taxon>
        <taxon>Bacillati</taxon>
        <taxon>Actinomycetota</taxon>
        <taxon>Actinomycetes</taxon>
        <taxon>Mycobacteriales</taxon>
        <taxon>Mycobacteriaceae</taxon>
        <taxon>Mycobacterium</taxon>
        <taxon>Mycobacterium tuberculosis complex</taxon>
    </lineage>
</organism>
<dbReference type="Pfam" id="PF21139">
    <property type="entry name" value="BT_MCC_alpha"/>
    <property type="match status" value="1"/>
</dbReference>
<dbReference type="EMBL" id="CSAD01000165">
    <property type="protein sequence ID" value="COV28871.1"/>
    <property type="molecule type" value="Genomic_DNA"/>
</dbReference>
<evidence type="ECO:0000256" key="1">
    <source>
        <dbReference type="ARBA" id="ARBA00013263"/>
    </source>
</evidence>
<accession>A0A075ZGB8</accession>
<dbReference type="Pfam" id="PF00364">
    <property type="entry name" value="Biotin_lipoyl"/>
    <property type="match status" value="1"/>
</dbReference>
<evidence type="ECO:0000313" key="8">
    <source>
        <dbReference type="Proteomes" id="UP000045842"/>
    </source>
</evidence>
<dbReference type="EC" id="6.3.4.14" evidence="1"/>
<dbReference type="FunFam" id="2.40.50.100:FF:000003">
    <property type="entry name" value="Acetyl-CoA carboxylase biotin carboxyl carrier protein"/>
    <property type="match status" value="1"/>
</dbReference>
<dbReference type="InterPro" id="IPR048429">
    <property type="entry name" value="MCC_alpha_BT"/>
</dbReference>
<proteinExistence type="predicted"/>
<dbReference type="PROSITE" id="PS50968">
    <property type="entry name" value="BIOTINYL_LIPOYL"/>
    <property type="match status" value="1"/>
</dbReference>
<gene>
    <name evidence="5" type="primary">accA1</name>
    <name evidence="6" type="synonym">accA1_1</name>
    <name evidence="6" type="ORF">ERS007679_01516</name>
    <name evidence="5" type="ORF">ERS007703_00656</name>
</gene>
<feature type="domain" description="Lipoyl-binding" evidence="4">
    <location>
        <begin position="69"/>
        <end position="144"/>
    </location>
</feature>
<dbReference type="InterPro" id="IPR050709">
    <property type="entry name" value="Biotin_Carboxyl_Carrier/Decarb"/>
</dbReference>
<name>A0A075ZGB8_MYCTX</name>
<dbReference type="InterPro" id="IPR011053">
    <property type="entry name" value="Single_hybrid_motif"/>
</dbReference>
<keyword evidence="5" id="KW-0436">Ligase</keyword>